<dbReference type="Proteomes" id="UP001161247">
    <property type="component" value="Chromosome 4"/>
</dbReference>
<dbReference type="SUPFAM" id="SSF46565">
    <property type="entry name" value="Chaperone J-domain"/>
    <property type="match status" value="1"/>
</dbReference>
<gene>
    <name evidence="5" type="ORF">OLC1_LOCUS13630</name>
</gene>
<feature type="domain" description="RRM" evidence="4">
    <location>
        <begin position="176"/>
        <end position="272"/>
    </location>
</feature>
<dbReference type="GO" id="GO:0003723">
    <property type="term" value="F:RNA binding"/>
    <property type="evidence" value="ECO:0007669"/>
    <property type="project" value="UniProtKB-UniRule"/>
</dbReference>
<dbReference type="AlphaFoldDB" id="A0AAV1DCL9"/>
<evidence type="ECO:0000256" key="2">
    <source>
        <dbReference type="SAM" id="MobiDB-lite"/>
    </source>
</evidence>
<dbReference type="InterPro" id="IPR012677">
    <property type="entry name" value="Nucleotide-bd_a/b_plait_sf"/>
</dbReference>
<keyword evidence="6" id="KW-1185">Reference proteome</keyword>
<dbReference type="InterPro" id="IPR018253">
    <property type="entry name" value="DnaJ_domain_CS"/>
</dbReference>
<dbReference type="InterPro" id="IPR001623">
    <property type="entry name" value="DnaJ_domain"/>
</dbReference>
<dbReference type="CDD" id="cd12429">
    <property type="entry name" value="RRM_DNAJC17"/>
    <property type="match status" value="1"/>
</dbReference>
<dbReference type="InterPro" id="IPR036869">
    <property type="entry name" value="J_dom_sf"/>
</dbReference>
<dbReference type="SMART" id="SM00271">
    <property type="entry name" value="DnaJ"/>
    <property type="match status" value="1"/>
</dbReference>
<accession>A0AAV1DCL9</accession>
<sequence length="302" mass="34124">MDADVDHYVVLGLPSGEEGAKLTEQEITKAYKSMALKLHPDKNRDNPDAHANFHRLKTSYEILKDEKARKLFDDLIRMREEKIRRQSFQDAKRRKMVSDLEERERSAFAYDPHVKARTEEERIARQFKEEVARIRAKFGNKITSPAPPTHHKEKSRTSKGNNKDGSISEEDREKMLKVSWDNVGDDYTAQRLREIFGEFGKVEDVVIMSTKKKKKKRSALIAMASKDAALAATGNVLGDLSNPLLVLPLDPVQASPLPTFSGAQINVDQEEPPLSKFVGAGYQSFEDSVLEKLKKAAEKQSG</sequence>
<evidence type="ECO:0000259" key="4">
    <source>
        <dbReference type="PROSITE" id="PS50102"/>
    </source>
</evidence>
<keyword evidence="1" id="KW-0694">RNA-binding</keyword>
<dbReference type="CDD" id="cd06257">
    <property type="entry name" value="DnaJ"/>
    <property type="match status" value="1"/>
</dbReference>
<evidence type="ECO:0000259" key="3">
    <source>
        <dbReference type="PROSITE" id="PS50076"/>
    </source>
</evidence>
<dbReference type="SUPFAM" id="SSF54928">
    <property type="entry name" value="RNA-binding domain, RBD"/>
    <property type="match status" value="1"/>
</dbReference>
<feature type="domain" description="J" evidence="3">
    <location>
        <begin position="6"/>
        <end position="76"/>
    </location>
</feature>
<evidence type="ECO:0000313" key="5">
    <source>
        <dbReference type="EMBL" id="CAI9104775.1"/>
    </source>
</evidence>
<dbReference type="PANTHER" id="PTHR45098">
    <property type="entry name" value="DNAJ DOMAIN CONTAINING PROTEIN, EXPRESSED"/>
    <property type="match status" value="1"/>
</dbReference>
<dbReference type="InterPro" id="IPR034254">
    <property type="entry name" value="DNAJC17_RRM"/>
</dbReference>
<dbReference type="Pfam" id="PF00226">
    <property type="entry name" value="DnaJ"/>
    <property type="match status" value="1"/>
</dbReference>
<feature type="region of interest" description="Disordered" evidence="2">
    <location>
        <begin position="138"/>
        <end position="172"/>
    </location>
</feature>
<evidence type="ECO:0000256" key="1">
    <source>
        <dbReference type="PROSITE-ProRule" id="PRU00176"/>
    </source>
</evidence>
<dbReference type="Gene3D" id="1.10.287.110">
    <property type="entry name" value="DnaJ domain"/>
    <property type="match status" value="1"/>
</dbReference>
<evidence type="ECO:0000313" key="6">
    <source>
        <dbReference type="Proteomes" id="UP001161247"/>
    </source>
</evidence>
<dbReference type="PROSITE" id="PS50102">
    <property type="entry name" value="RRM"/>
    <property type="match status" value="1"/>
</dbReference>
<dbReference type="PROSITE" id="PS50076">
    <property type="entry name" value="DNAJ_2"/>
    <property type="match status" value="1"/>
</dbReference>
<organism evidence="5 6">
    <name type="scientific">Oldenlandia corymbosa var. corymbosa</name>
    <dbReference type="NCBI Taxonomy" id="529605"/>
    <lineage>
        <taxon>Eukaryota</taxon>
        <taxon>Viridiplantae</taxon>
        <taxon>Streptophyta</taxon>
        <taxon>Embryophyta</taxon>
        <taxon>Tracheophyta</taxon>
        <taxon>Spermatophyta</taxon>
        <taxon>Magnoliopsida</taxon>
        <taxon>eudicotyledons</taxon>
        <taxon>Gunneridae</taxon>
        <taxon>Pentapetalae</taxon>
        <taxon>asterids</taxon>
        <taxon>lamiids</taxon>
        <taxon>Gentianales</taxon>
        <taxon>Rubiaceae</taxon>
        <taxon>Rubioideae</taxon>
        <taxon>Spermacoceae</taxon>
        <taxon>Hedyotis-Oldenlandia complex</taxon>
        <taxon>Oldenlandia</taxon>
    </lineage>
</organism>
<dbReference type="PROSITE" id="PS00636">
    <property type="entry name" value="DNAJ_1"/>
    <property type="match status" value="1"/>
</dbReference>
<reference evidence="5" key="1">
    <citation type="submission" date="2023-03" db="EMBL/GenBank/DDBJ databases">
        <authorList>
            <person name="Julca I."/>
        </authorList>
    </citation>
    <scope>NUCLEOTIDE SEQUENCE</scope>
</reference>
<dbReference type="Gene3D" id="3.30.70.330">
    <property type="match status" value="1"/>
</dbReference>
<dbReference type="Pfam" id="PF00076">
    <property type="entry name" value="RRM_1"/>
    <property type="match status" value="1"/>
</dbReference>
<protein>
    <submittedName>
        <fullName evidence="5">OLC1v1003528C2</fullName>
    </submittedName>
</protein>
<dbReference type="InterPro" id="IPR035979">
    <property type="entry name" value="RBD_domain_sf"/>
</dbReference>
<name>A0AAV1DCL9_OLDCO</name>
<dbReference type="PANTHER" id="PTHR45098:SF1">
    <property type="entry name" value="DNAJ DOMAIN CONTAINING PROTEIN, EXPRESSED"/>
    <property type="match status" value="1"/>
</dbReference>
<dbReference type="PRINTS" id="PR00625">
    <property type="entry name" value="JDOMAIN"/>
</dbReference>
<dbReference type="EMBL" id="OX459121">
    <property type="protein sequence ID" value="CAI9104775.1"/>
    <property type="molecule type" value="Genomic_DNA"/>
</dbReference>
<proteinExistence type="predicted"/>
<dbReference type="InterPro" id="IPR000504">
    <property type="entry name" value="RRM_dom"/>
</dbReference>